<protein>
    <submittedName>
        <fullName evidence="1">Uncharacterized protein</fullName>
    </submittedName>
</protein>
<dbReference type="EMBL" id="BDGG01000003">
    <property type="protein sequence ID" value="GAU95028.1"/>
    <property type="molecule type" value="Genomic_DNA"/>
</dbReference>
<reference evidence="1 2" key="1">
    <citation type="journal article" date="2016" name="Nat. Commun.">
        <title>Extremotolerant tardigrade genome and improved radiotolerance of human cultured cells by tardigrade-unique protein.</title>
        <authorList>
            <person name="Hashimoto T."/>
            <person name="Horikawa D.D."/>
            <person name="Saito Y."/>
            <person name="Kuwahara H."/>
            <person name="Kozuka-Hata H."/>
            <person name="Shin-I T."/>
            <person name="Minakuchi Y."/>
            <person name="Ohishi K."/>
            <person name="Motoyama A."/>
            <person name="Aizu T."/>
            <person name="Enomoto A."/>
            <person name="Kondo K."/>
            <person name="Tanaka S."/>
            <person name="Hara Y."/>
            <person name="Koshikawa S."/>
            <person name="Sagara H."/>
            <person name="Miura T."/>
            <person name="Yokobori S."/>
            <person name="Miyagawa K."/>
            <person name="Suzuki Y."/>
            <person name="Kubo T."/>
            <person name="Oyama M."/>
            <person name="Kohara Y."/>
            <person name="Fujiyama A."/>
            <person name="Arakawa K."/>
            <person name="Katayama T."/>
            <person name="Toyoda A."/>
            <person name="Kunieda T."/>
        </authorList>
    </citation>
    <scope>NUCLEOTIDE SEQUENCE [LARGE SCALE GENOMIC DNA]</scope>
    <source>
        <strain evidence="1 2">YOKOZUNA-1</strain>
    </source>
</reference>
<gene>
    <name evidence="1" type="primary">RvY_06715</name>
    <name evidence="1" type="synonym">RvY_06715.3</name>
    <name evidence="1" type="ORF">RvY_06715-3</name>
</gene>
<sequence length="108" mass="12166">MDVRRWLFIPLVVVLPTMVISRCQILAVCQLFIRTSDTRDITKFSVLCSCSPGRKRDRLHPGSMSGASNISRLPTQPRQCLVDTKDDTKISCFCQLFIRTNCAISCQG</sequence>
<dbReference type="AlphaFoldDB" id="A0A1D1V931"/>
<keyword evidence="2" id="KW-1185">Reference proteome</keyword>
<proteinExistence type="predicted"/>
<name>A0A1D1V931_RAMVA</name>
<accession>A0A1D1V931</accession>
<dbReference type="Proteomes" id="UP000186922">
    <property type="component" value="Unassembled WGS sequence"/>
</dbReference>
<evidence type="ECO:0000313" key="1">
    <source>
        <dbReference type="EMBL" id="GAU95028.1"/>
    </source>
</evidence>
<comment type="caution">
    <text evidence="1">The sequence shown here is derived from an EMBL/GenBank/DDBJ whole genome shotgun (WGS) entry which is preliminary data.</text>
</comment>
<evidence type="ECO:0000313" key="2">
    <source>
        <dbReference type="Proteomes" id="UP000186922"/>
    </source>
</evidence>
<organism evidence="1 2">
    <name type="scientific">Ramazzottius varieornatus</name>
    <name type="common">Water bear</name>
    <name type="synonym">Tardigrade</name>
    <dbReference type="NCBI Taxonomy" id="947166"/>
    <lineage>
        <taxon>Eukaryota</taxon>
        <taxon>Metazoa</taxon>
        <taxon>Ecdysozoa</taxon>
        <taxon>Tardigrada</taxon>
        <taxon>Eutardigrada</taxon>
        <taxon>Parachela</taxon>
        <taxon>Hypsibioidea</taxon>
        <taxon>Ramazzottiidae</taxon>
        <taxon>Ramazzottius</taxon>
    </lineage>
</organism>